<sequence>MIFPTALLAIILFMDVTLAVEKQVKLEDIERDYLRAKQAQKQQQQQQQQQVKPQQPARDPEYTGNQQLNYPVHQQLQAYQPQVQFQAPPTAGAVALYLTNNGLHGDYLGIVPHVAYISPQHQSIPIEPQQFYLHPGGYSGFQFVRAPPTPLIYSNPPATALGPPKVVHSSTQKEVPTLPSEANTPPQHDLRVSQLAYQQQPPAAASAVYTLQQGYNPIPKELQSYTTIPAAVYQGKEPDFLYDQQPSVSLTNDGINSYNALQQQQSKPQRPVFSSGVKSNGSVSLKALTSGGSFLFPTRHFPSPGISYRQGPGPF</sequence>
<keyword evidence="4" id="KW-1185">Reference proteome</keyword>
<evidence type="ECO:0008006" key="5">
    <source>
        <dbReference type="Google" id="ProtNLM"/>
    </source>
</evidence>
<organism evidence="3 4">
    <name type="scientific">Cryptotermes secundus</name>
    <dbReference type="NCBI Taxonomy" id="105785"/>
    <lineage>
        <taxon>Eukaryota</taxon>
        <taxon>Metazoa</taxon>
        <taxon>Ecdysozoa</taxon>
        <taxon>Arthropoda</taxon>
        <taxon>Hexapoda</taxon>
        <taxon>Insecta</taxon>
        <taxon>Pterygota</taxon>
        <taxon>Neoptera</taxon>
        <taxon>Polyneoptera</taxon>
        <taxon>Dictyoptera</taxon>
        <taxon>Blattodea</taxon>
        <taxon>Blattoidea</taxon>
        <taxon>Termitoidae</taxon>
        <taxon>Kalotermitidae</taxon>
        <taxon>Cryptotermitinae</taxon>
        <taxon>Cryptotermes</taxon>
    </lineage>
</organism>
<feature type="chain" id="PRO_5014387811" description="DUF4794 domain-containing protein" evidence="2">
    <location>
        <begin position="20"/>
        <end position="315"/>
    </location>
</feature>
<evidence type="ECO:0000313" key="3">
    <source>
        <dbReference type="EMBL" id="PNF24285.1"/>
    </source>
</evidence>
<name>A0A2J7Q6T2_9NEOP</name>
<dbReference type="EMBL" id="NEVH01017454">
    <property type="protein sequence ID" value="PNF24285.1"/>
    <property type="molecule type" value="Genomic_DNA"/>
</dbReference>
<proteinExistence type="predicted"/>
<comment type="caution">
    <text evidence="3">The sequence shown here is derived from an EMBL/GenBank/DDBJ whole genome shotgun (WGS) entry which is preliminary data.</text>
</comment>
<feature type="compositionally biased region" description="Low complexity" evidence="1">
    <location>
        <begin position="40"/>
        <end position="57"/>
    </location>
</feature>
<dbReference type="OrthoDB" id="10265684at2759"/>
<reference evidence="3 4" key="1">
    <citation type="submission" date="2017-12" db="EMBL/GenBank/DDBJ databases">
        <title>Hemimetabolous genomes reveal molecular basis of termite eusociality.</title>
        <authorList>
            <person name="Harrison M.C."/>
            <person name="Jongepier E."/>
            <person name="Robertson H.M."/>
            <person name="Arning N."/>
            <person name="Bitard-Feildel T."/>
            <person name="Chao H."/>
            <person name="Childers C.P."/>
            <person name="Dinh H."/>
            <person name="Doddapaneni H."/>
            <person name="Dugan S."/>
            <person name="Gowin J."/>
            <person name="Greiner C."/>
            <person name="Han Y."/>
            <person name="Hu H."/>
            <person name="Hughes D.S.T."/>
            <person name="Huylmans A.-K."/>
            <person name="Kemena C."/>
            <person name="Kremer L.P.M."/>
            <person name="Lee S.L."/>
            <person name="Lopez-Ezquerra A."/>
            <person name="Mallet L."/>
            <person name="Monroy-Kuhn J.M."/>
            <person name="Moser A."/>
            <person name="Murali S.C."/>
            <person name="Muzny D.M."/>
            <person name="Otani S."/>
            <person name="Piulachs M.-D."/>
            <person name="Poelchau M."/>
            <person name="Qu J."/>
            <person name="Schaub F."/>
            <person name="Wada-Katsumata A."/>
            <person name="Worley K.C."/>
            <person name="Xie Q."/>
            <person name="Ylla G."/>
            <person name="Poulsen M."/>
            <person name="Gibbs R.A."/>
            <person name="Schal C."/>
            <person name="Richards S."/>
            <person name="Belles X."/>
            <person name="Korb J."/>
            <person name="Bornberg-Bauer E."/>
        </authorList>
    </citation>
    <scope>NUCLEOTIDE SEQUENCE [LARGE SCALE GENOMIC DNA]</scope>
    <source>
        <tissue evidence="3">Whole body</tissue>
    </source>
</reference>
<dbReference type="AlphaFoldDB" id="A0A2J7Q6T2"/>
<evidence type="ECO:0000313" key="4">
    <source>
        <dbReference type="Proteomes" id="UP000235965"/>
    </source>
</evidence>
<feature type="region of interest" description="Disordered" evidence="1">
    <location>
        <begin position="40"/>
        <end position="65"/>
    </location>
</feature>
<gene>
    <name evidence="3" type="ORF">B7P43_G13595</name>
</gene>
<keyword evidence="2" id="KW-0732">Signal</keyword>
<feature type="signal peptide" evidence="2">
    <location>
        <begin position="1"/>
        <end position="19"/>
    </location>
</feature>
<dbReference type="Proteomes" id="UP000235965">
    <property type="component" value="Unassembled WGS sequence"/>
</dbReference>
<protein>
    <recommendedName>
        <fullName evidence="5">DUF4794 domain-containing protein</fullName>
    </recommendedName>
</protein>
<evidence type="ECO:0000256" key="1">
    <source>
        <dbReference type="SAM" id="MobiDB-lite"/>
    </source>
</evidence>
<accession>A0A2J7Q6T2</accession>
<evidence type="ECO:0000256" key="2">
    <source>
        <dbReference type="SAM" id="SignalP"/>
    </source>
</evidence>
<dbReference type="InParanoid" id="A0A2J7Q6T2"/>